<dbReference type="Gene3D" id="3.40.430.10">
    <property type="entry name" value="Dihydrofolate Reductase, subunit A"/>
    <property type="match status" value="1"/>
</dbReference>
<organism evidence="1 2">
    <name type="scientific">Dictyobacter formicarum</name>
    <dbReference type="NCBI Taxonomy" id="2778368"/>
    <lineage>
        <taxon>Bacteria</taxon>
        <taxon>Bacillati</taxon>
        <taxon>Chloroflexota</taxon>
        <taxon>Ktedonobacteria</taxon>
        <taxon>Ktedonobacterales</taxon>
        <taxon>Dictyobacteraceae</taxon>
        <taxon>Dictyobacter</taxon>
    </lineage>
</organism>
<evidence type="ECO:0000313" key="1">
    <source>
        <dbReference type="EMBL" id="GHO83215.1"/>
    </source>
</evidence>
<keyword evidence="2" id="KW-1185">Reference proteome</keyword>
<protein>
    <submittedName>
        <fullName evidence="1">Uncharacterized protein</fullName>
    </submittedName>
</protein>
<dbReference type="EMBL" id="BNJJ01000003">
    <property type="protein sequence ID" value="GHO83215.1"/>
    <property type="molecule type" value="Genomic_DNA"/>
</dbReference>
<proteinExistence type="predicted"/>
<evidence type="ECO:0000313" key="2">
    <source>
        <dbReference type="Proteomes" id="UP000635565"/>
    </source>
</evidence>
<sequence>MLGAFLTEQLLDELFLTLAPQIAGRDSATARPGLVEGHLFAPEHPLWGTLVSVKRGGSHLFLRYAFPTSKLA</sequence>
<accession>A0ABQ3VB82</accession>
<name>A0ABQ3VB82_9CHLR</name>
<comment type="caution">
    <text evidence="1">The sequence shown here is derived from an EMBL/GenBank/DDBJ whole genome shotgun (WGS) entry which is preliminary data.</text>
</comment>
<dbReference type="InterPro" id="IPR024072">
    <property type="entry name" value="DHFR-like_dom_sf"/>
</dbReference>
<reference evidence="1 2" key="1">
    <citation type="journal article" date="2021" name="Int. J. Syst. Evol. Microbiol.">
        <title>Reticulibacter mediterranei gen. nov., sp. nov., within the new family Reticulibacteraceae fam. nov., and Ktedonospora formicarum gen. nov., sp. nov., Ktedonobacter robiniae sp. nov., Dictyobacter formicarum sp. nov. and Dictyobacter arantiisoli sp. nov., belonging to the class Ktedonobacteria.</title>
        <authorList>
            <person name="Yabe S."/>
            <person name="Zheng Y."/>
            <person name="Wang C.M."/>
            <person name="Sakai Y."/>
            <person name="Abe K."/>
            <person name="Yokota A."/>
            <person name="Donadio S."/>
            <person name="Cavaletti L."/>
            <person name="Monciardini P."/>
        </authorList>
    </citation>
    <scope>NUCLEOTIDE SEQUENCE [LARGE SCALE GENOMIC DNA]</scope>
    <source>
        <strain evidence="1 2">SOSP1-9</strain>
    </source>
</reference>
<dbReference type="Proteomes" id="UP000635565">
    <property type="component" value="Unassembled WGS sequence"/>
</dbReference>
<gene>
    <name evidence="1" type="ORF">KSZ_12210</name>
</gene>
<dbReference type="SUPFAM" id="SSF53597">
    <property type="entry name" value="Dihydrofolate reductase-like"/>
    <property type="match status" value="1"/>
</dbReference>